<gene>
    <name evidence="6" type="ORF">DFR45_10352</name>
</gene>
<dbReference type="InterPro" id="IPR036271">
    <property type="entry name" value="Tet_transcr_reg_TetR-rel_C_sf"/>
</dbReference>
<dbReference type="EMBL" id="QPJU01000003">
    <property type="protein sequence ID" value="RCX10068.1"/>
    <property type="molecule type" value="Genomic_DNA"/>
</dbReference>
<evidence type="ECO:0000313" key="6">
    <source>
        <dbReference type="EMBL" id="RCX10068.1"/>
    </source>
</evidence>
<dbReference type="PROSITE" id="PS50977">
    <property type="entry name" value="HTH_TETR_2"/>
    <property type="match status" value="1"/>
</dbReference>
<protein>
    <submittedName>
        <fullName evidence="6">TetR family transcriptional regulator</fullName>
    </submittedName>
</protein>
<keyword evidence="1" id="KW-0805">Transcription regulation</keyword>
<name>A0A369ANZ7_9BURK</name>
<keyword evidence="7" id="KW-1185">Reference proteome</keyword>
<dbReference type="OrthoDB" id="116240at2"/>
<evidence type="ECO:0000256" key="4">
    <source>
        <dbReference type="PROSITE-ProRule" id="PRU00335"/>
    </source>
</evidence>
<reference evidence="6 7" key="1">
    <citation type="submission" date="2018-07" db="EMBL/GenBank/DDBJ databases">
        <title>Genomic Encyclopedia of Type Strains, Phase IV (KMG-IV): sequencing the most valuable type-strain genomes for metagenomic binning, comparative biology and taxonomic classification.</title>
        <authorList>
            <person name="Goeker M."/>
        </authorList>
    </citation>
    <scope>NUCLEOTIDE SEQUENCE [LARGE SCALE GENOMIC DNA]</scope>
    <source>
        <strain evidence="6 7">DSM 100911</strain>
    </source>
</reference>
<evidence type="ECO:0000313" key="7">
    <source>
        <dbReference type="Proteomes" id="UP000252174"/>
    </source>
</evidence>
<dbReference type="SUPFAM" id="SSF48498">
    <property type="entry name" value="Tetracyclin repressor-like, C-terminal domain"/>
    <property type="match status" value="1"/>
</dbReference>
<dbReference type="AlphaFoldDB" id="A0A369ANZ7"/>
<dbReference type="InterPro" id="IPR001647">
    <property type="entry name" value="HTH_TetR"/>
</dbReference>
<feature type="domain" description="HTH tetR-type" evidence="5">
    <location>
        <begin position="22"/>
        <end position="82"/>
    </location>
</feature>
<dbReference type="Proteomes" id="UP000252174">
    <property type="component" value="Unassembled WGS sequence"/>
</dbReference>
<dbReference type="PANTHER" id="PTHR47506:SF3">
    <property type="entry name" value="HTH-TYPE TRANSCRIPTIONAL REGULATOR LMRA"/>
    <property type="match status" value="1"/>
</dbReference>
<dbReference type="PRINTS" id="PR00455">
    <property type="entry name" value="HTHTETR"/>
</dbReference>
<organism evidence="6 7">
    <name type="scientific">Extensimonas vulgaris</name>
    <dbReference type="NCBI Taxonomy" id="1031594"/>
    <lineage>
        <taxon>Bacteria</taxon>
        <taxon>Pseudomonadati</taxon>
        <taxon>Pseudomonadota</taxon>
        <taxon>Betaproteobacteria</taxon>
        <taxon>Burkholderiales</taxon>
        <taxon>Comamonadaceae</taxon>
        <taxon>Extensimonas</taxon>
    </lineage>
</organism>
<dbReference type="Pfam" id="PF00440">
    <property type="entry name" value="TetR_N"/>
    <property type="match status" value="1"/>
</dbReference>
<sequence>MWTGLSTWEVAVQQEKPSVAGLPARERILLAAHDLFYREGIRATGVDRVIQQAGVTKVTFYRHFPGKNDLVAAFLEYRHQKWLAWFKGALERAPTNRQYLLEPVVFALTEWFGDPHYRGCAFINSAVELGSTQPWVTAIVLRHKKDMEDAIAALLPANAARAELAQAAAIAVDGAIVRAQIEKNPKAALAPLEKILRVLCEKGA</sequence>
<dbReference type="Gene3D" id="1.10.357.10">
    <property type="entry name" value="Tetracycline Repressor, domain 2"/>
    <property type="match status" value="1"/>
</dbReference>
<evidence type="ECO:0000256" key="2">
    <source>
        <dbReference type="ARBA" id="ARBA00023125"/>
    </source>
</evidence>
<keyword evidence="3" id="KW-0804">Transcription</keyword>
<keyword evidence="2 4" id="KW-0238">DNA-binding</keyword>
<evidence type="ECO:0000256" key="3">
    <source>
        <dbReference type="ARBA" id="ARBA00023163"/>
    </source>
</evidence>
<feature type="DNA-binding region" description="H-T-H motif" evidence="4">
    <location>
        <begin position="45"/>
        <end position="64"/>
    </location>
</feature>
<evidence type="ECO:0000259" key="5">
    <source>
        <dbReference type="PROSITE" id="PS50977"/>
    </source>
</evidence>
<proteinExistence type="predicted"/>
<comment type="caution">
    <text evidence="6">The sequence shown here is derived from an EMBL/GenBank/DDBJ whole genome shotgun (WGS) entry which is preliminary data.</text>
</comment>
<dbReference type="InterPro" id="IPR009057">
    <property type="entry name" value="Homeodomain-like_sf"/>
</dbReference>
<accession>A0A369ANZ7</accession>
<dbReference type="SUPFAM" id="SSF46689">
    <property type="entry name" value="Homeodomain-like"/>
    <property type="match status" value="1"/>
</dbReference>
<dbReference type="PANTHER" id="PTHR47506">
    <property type="entry name" value="TRANSCRIPTIONAL REGULATORY PROTEIN"/>
    <property type="match status" value="1"/>
</dbReference>
<dbReference type="GO" id="GO:0003677">
    <property type="term" value="F:DNA binding"/>
    <property type="evidence" value="ECO:0007669"/>
    <property type="project" value="UniProtKB-UniRule"/>
</dbReference>
<evidence type="ECO:0000256" key="1">
    <source>
        <dbReference type="ARBA" id="ARBA00023015"/>
    </source>
</evidence>